<dbReference type="GO" id="GO:0003677">
    <property type="term" value="F:DNA binding"/>
    <property type="evidence" value="ECO:0007669"/>
    <property type="project" value="InterPro"/>
</dbReference>
<gene>
    <name evidence="1" type="ORF">GCM10009007_20490</name>
</gene>
<reference evidence="1" key="2">
    <citation type="submission" date="2020-09" db="EMBL/GenBank/DDBJ databases">
        <authorList>
            <person name="Sun Q."/>
            <person name="Kim S."/>
        </authorList>
    </citation>
    <scope>NUCLEOTIDE SEQUENCE</scope>
    <source>
        <strain evidence="1">KCTC 32501</strain>
    </source>
</reference>
<sequence length="190" mass="22049">MNEGAYGIEQKINLPLYLLARGLAIKCWGITQHFRDYKLLFKINQIYTFLLVLSWLDNLPMNTLTQTEAQLFTERFLLLLETVAPKLKTAREVAIQFNLRHKGKPVSDTAVHYWMTGQFMPSEPYLLTLAAWFNVSVHWLRTGYESPDDLPQFSPTQSMLFNRISTLSEEEQQAMIQLIDLIIRAKASHQ</sequence>
<reference evidence="1" key="1">
    <citation type="journal article" date="2014" name="Int. J. Syst. Evol. Microbiol.">
        <title>Complete genome sequence of Corynebacterium casei LMG S-19264T (=DSM 44701T), isolated from a smear-ripened cheese.</title>
        <authorList>
            <consortium name="US DOE Joint Genome Institute (JGI-PGF)"/>
            <person name="Walter F."/>
            <person name="Albersmeier A."/>
            <person name="Kalinowski J."/>
            <person name="Ruckert C."/>
        </authorList>
    </citation>
    <scope>NUCLEOTIDE SEQUENCE</scope>
    <source>
        <strain evidence="1">KCTC 32501</strain>
    </source>
</reference>
<comment type="caution">
    <text evidence="1">The sequence shown here is derived from an EMBL/GenBank/DDBJ whole genome shotgun (WGS) entry which is preliminary data.</text>
</comment>
<dbReference type="Gene3D" id="1.10.260.40">
    <property type="entry name" value="lambda repressor-like DNA-binding domains"/>
    <property type="match status" value="1"/>
</dbReference>
<keyword evidence="2" id="KW-1185">Reference proteome</keyword>
<dbReference type="AlphaFoldDB" id="A0A8J3CIS5"/>
<evidence type="ECO:0000313" key="2">
    <source>
        <dbReference type="Proteomes" id="UP000614287"/>
    </source>
</evidence>
<evidence type="ECO:0000313" key="1">
    <source>
        <dbReference type="EMBL" id="GHA79413.1"/>
    </source>
</evidence>
<proteinExistence type="predicted"/>
<accession>A0A8J3CIS5</accession>
<dbReference type="InterPro" id="IPR010982">
    <property type="entry name" value="Lambda_DNA-bd_dom_sf"/>
</dbReference>
<protein>
    <submittedName>
        <fullName evidence="1">Uncharacterized protein</fullName>
    </submittedName>
</protein>
<dbReference type="Proteomes" id="UP000614287">
    <property type="component" value="Unassembled WGS sequence"/>
</dbReference>
<dbReference type="EMBL" id="BMZG01000015">
    <property type="protein sequence ID" value="GHA79413.1"/>
    <property type="molecule type" value="Genomic_DNA"/>
</dbReference>
<name>A0A8J3CIS5_9BURK</name>
<organism evidence="1 2">
    <name type="scientific">Formosimonas limnophila</name>
    <dbReference type="NCBI Taxonomy" id="1384487"/>
    <lineage>
        <taxon>Bacteria</taxon>
        <taxon>Pseudomonadati</taxon>
        <taxon>Pseudomonadota</taxon>
        <taxon>Betaproteobacteria</taxon>
        <taxon>Burkholderiales</taxon>
        <taxon>Burkholderiaceae</taxon>
        <taxon>Formosimonas</taxon>
    </lineage>
</organism>